<evidence type="ECO:0000256" key="4">
    <source>
        <dbReference type="ARBA" id="ARBA00023136"/>
    </source>
</evidence>
<comment type="subcellular location">
    <subcellularLocation>
        <location evidence="1">Membrane</location>
        <topology evidence="1">Multi-pass membrane protein</topology>
    </subcellularLocation>
</comment>
<organism evidence="8 9">
    <name type="scientific">Arthrobacter gandavensis</name>
    <dbReference type="NCBI Taxonomy" id="169960"/>
    <lineage>
        <taxon>Bacteria</taxon>
        <taxon>Bacillati</taxon>
        <taxon>Actinomycetota</taxon>
        <taxon>Actinomycetes</taxon>
        <taxon>Micrococcales</taxon>
        <taxon>Micrococcaceae</taxon>
        <taxon>Arthrobacter</taxon>
    </lineage>
</organism>
<evidence type="ECO:0000313" key="9">
    <source>
        <dbReference type="Proteomes" id="UP001500784"/>
    </source>
</evidence>
<sequence length="199" mass="21031">MAPNQPPNHSSPLDGEGDGMHAPQAHGASAAPPPYGTPPGEYASGSGTYSASRPGQQAGRPQAGYEQAGQPQSDYPQPGNQGEYQQYYQQGPPAGNYQPGYPQGYQQGYPQGYPQGAPAPYYGWAEPKSRLAAGLLGIFLGGLGIQRFYLGYTTLGIVQLLVTLFTFGFGAIWGFVEGIMILAGAQSFRTDARGVPLRE</sequence>
<dbReference type="InterPro" id="IPR007829">
    <property type="entry name" value="TM2"/>
</dbReference>
<dbReference type="Proteomes" id="UP001500784">
    <property type="component" value="Unassembled WGS sequence"/>
</dbReference>
<evidence type="ECO:0000256" key="5">
    <source>
        <dbReference type="SAM" id="MobiDB-lite"/>
    </source>
</evidence>
<feature type="transmembrane region" description="Helical" evidence="6">
    <location>
        <begin position="131"/>
        <end position="150"/>
    </location>
</feature>
<comment type="caution">
    <text evidence="8">The sequence shown here is derived from an EMBL/GenBank/DDBJ whole genome shotgun (WGS) entry which is preliminary data.</text>
</comment>
<feature type="transmembrane region" description="Helical" evidence="6">
    <location>
        <begin position="156"/>
        <end position="183"/>
    </location>
</feature>
<evidence type="ECO:0000256" key="2">
    <source>
        <dbReference type="ARBA" id="ARBA00022692"/>
    </source>
</evidence>
<keyword evidence="4 6" id="KW-0472">Membrane</keyword>
<feature type="region of interest" description="Disordered" evidence="5">
    <location>
        <begin position="1"/>
        <end position="112"/>
    </location>
</feature>
<name>A0ABN2PL16_9MICC</name>
<evidence type="ECO:0000259" key="7">
    <source>
        <dbReference type="Pfam" id="PF05154"/>
    </source>
</evidence>
<evidence type="ECO:0000256" key="1">
    <source>
        <dbReference type="ARBA" id="ARBA00004141"/>
    </source>
</evidence>
<feature type="compositionally biased region" description="Polar residues" evidence="5">
    <location>
        <begin position="45"/>
        <end position="55"/>
    </location>
</feature>
<evidence type="ECO:0000313" key="8">
    <source>
        <dbReference type="EMBL" id="GAA1924680.1"/>
    </source>
</evidence>
<dbReference type="EMBL" id="BAAALV010000008">
    <property type="protein sequence ID" value="GAA1924680.1"/>
    <property type="molecule type" value="Genomic_DNA"/>
</dbReference>
<proteinExistence type="predicted"/>
<evidence type="ECO:0000256" key="3">
    <source>
        <dbReference type="ARBA" id="ARBA00022989"/>
    </source>
</evidence>
<evidence type="ECO:0000256" key="6">
    <source>
        <dbReference type="SAM" id="Phobius"/>
    </source>
</evidence>
<gene>
    <name evidence="8" type="ORF">GCM10009688_32200</name>
</gene>
<dbReference type="RefSeq" id="WP_152229494.1">
    <property type="nucleotide sequence ID" value="NZ_BAAALV010000008.1"/>
</dbReference>
<feature type="compositionally biased region" description="Low complexity" evidence="5">
    <location>
        <begin position="75"/>
        <end position="112"/>
    </location>
</feature>
<feature type="domain" description="TM2" evidence="7">
    <location>
        <begin position="127"/>
        <end position="179"/>
    </location>
</feature>
<reference evidence="8 9" key="1">
    <citation type="journal article" date="2019" name="Int. J. Syst. Evol. Microbiol.">
        <title>The Global Catalogue of Microorganisms (GCM) 10K type strain sequencing project: providing services to taxonomists for standard genome sequencing and annotation.</title>
        <authorList>
            <consortium name="The Broad Institute Genomics Platform"/>
            <consortium name="The Broad Institute Genome Sequencing Center for Infectious Disease"/>
            <person name="Wu L."/>
            <person name="Ma J."/>
        </authorList>
    </citation>
    <scope>NUCLEOTIDE SEQUENCE [LARGE SCALE GENOMIC DNA]</scope>
    <source>
        <strain evidence="8 9">JCM 13316</strain>
    </source>
</reference>
<keyword evidence="9" id="KW-1185">Reference proteome</keyword>
<keyword evidence="2 6" id="KW-0812">Transmembrane</keyword>
<protein>
    <submittedName>
        <fullName evidence="8">TM2 domain-containing protein</fullName>
    </submittedName>
</protein>
<dbReference type="Pfam" id="PF05154">
    <property type="entry name" value="TM2"/>
    <property type="match status" value="1"/>
</dbReference>
<keyword evidence="3 6" id="KW-1133">Transmembrane helix</keyword>
<accession>A0ABN2PL16</accession>